<feature type="compositionally biased region" description="Basic and acidic residues" evidence="1">
    <location>
        <begin position="87"/>
        <end position="101"/>
    </location>
</feature>
<proteinExistence type="predicted"/>
<evidence type="ECO:0000313" key="3">
    <source>
        <dbReference type="Proteomes" id="UP001610444"/>
    </source>
</evidence>
<evidence type="ECO:0008006" key="4">
    <source>
        <dbReference type="Google" id="ProtNLM"/>
    </source>
</evidence>
<name>A0ABR4KWW4_9EURO</name>
<dbReference type="PANTHER" id="PTHR38167:SF1">
    <property type="entry name" value="C2H2-TYPE DOMAIN-CONTAINING PROTEIN"/>
    <property type="match status" value="1"/>
</dbReference>
<dbReference type="EMBL" id="JBFXLR010000007">
    <property type="protein sequence ID" value="KAL2856770.1"/>
    <property type="molecule type" value="Genomic_DNA"/>
</dbReference>
<dbReference type="GeneID" id="98152559"/>
<reference evidence="2 3" key="1">
    <citation type="submission" date="2024-07" db="EMBL/GenBank/DDBJ databases">
        <title>Section-level genome sequencing and comparative genomics of Aspergillus sections Usti and Cavernicolus.</title>
        <authorList>
            <consortium name="Lawrence Berkeley National Laboratory"/>
            <person name="Nybo J.L."/>
            <person name="Vesth T.C."/>
            <person name="Theobald S."/>
            <person name="Frisvad J.C."/>
            <person name="Larsen T.O."/>
            <person name="Kjaerboelling I."/>
            <person name="Rothschild-Mancinelli K."/>
            <person name="Lyhne E.K."/>
            <person name="Kogle M.E."/>
            <person name="Barry K."/>
            <person name="Clum A."/>
            <person name="Na H."/>
            <person name="Ledsgaard L."/>
            <person name="Lin J."/>
            <person name="Lipzen A."/>
            <person name="Kuo A."/>
            <person name="Riley R."/>
            <person name="Mondo S."/>
            <person name="LaButti K."/>
            <person name="Haridas S."/>
            <person name="Pangalinan J."/>
            <person name="Salamov A.A."/>
            <person name="Simmons B.A."/>
            <person name="Magnuson J.K."/>
            <person name="Chen J."/>
            <person name="Drula E."/>
            <person name="Henrissat B."/>
            <person name="Wiebenga A."/>
            <person name="Lubbers R.J."/>
            <person name="Gomes A.C."/>
            <person name="Macurrencykelacurrency M.R."/>
            <person name="Stajich J."/>
            <person name="Grigoriev I.V."/>
            <person name="Mortensen U.H."/>
            <person name="De vries R.P."/>
            <person name="Baker S.E."/>
            <person name="Andersen M.R."/>
        </authorList>
    </citation>
    <scope>NUCLEOTIDE SEQUENCE [LARGE SCALE GENOMIC DNA]</scope>
    <source>
        <strain evidence="2 3">CBS 756.74</strain>
    </source>
</reference>
<organism evidence="2 3">
    <name type="scientific">Aspergillus pseudodeflectus</name>
    <dbReference type="NCBI Taxonomy" id="176178"/>
    <lineage>
        <taxon>Eukaryota</taxon>
        <taxon>Fungi</taxon>
        <taxon>Dikarya</taxon>
        <taxon>Ascomycota</taxon>
        <taxon>Pezizomycotina</taxon>
        <taxon>Eurotiomycetes</taxon>
        <taxon>Eurotiomycetidae</taxon>
        <taxon>Eurotiales</taxon>
        <taxon>Aspergillaceae</taxon>
        <taxon>Aspergillus</taxon>
        <taxon>Aspergillus subgen. Nidulantes</taxon>
    </lineage>
</organism>
<dbReference type="Proteomes" id="UP001610444">
    <property type="component" value="Unassembled WGS sequence"/>
</dbReference>
<sequence>MAFSIPDSGNLAEQIPTLQTELFRIMKRQVDSSTPLDIAIDTVSESRLRNLFKSLCETSSETRRLATERLLVDTSEIGEGTEADGEKEEKYHGNEAQREDVPQAESGPATRNLKRPISRYATCENCEIEFDVTTNTSQSCIYHPEDAEPTEEMYEDIYEGDELFEIDSPEMRRDFPDRFLFHCCQKTFEENPKGCITDCHRAESPSLKKQRSRV</sequence>
<evidence type="ECO:0000313" key="2">
    <source>
        <dbReference type="EMBL" id="KAL2856770.1"/>
    </source>
</evidence>
<accession>A0ABR4KWW4</accession>
<dbReference type="RefSeq" id="XP_070902634.1">
    <property type="nucleotide sequence ID" value="XM_071037395.1"/>
</dbReference>
<feature type="region of interest" description="Disordered" evidence="1">
    <location>
        <begin position="71"/>
        <end position="113"/>
    </location>
</feature>
<gene>
    <name evidence="2" type="ORF">BJX68DRAFT_191584</name>
</gene>
<keyword evidence="3" id="KW-1185">Reference proteome</keyword>
<evidence type="ECO:0000256" key="1">
    <source>
        <dbReference type="SAM" id="MobiDB-lite"/>
    </source>
</evidence>
<dbReference type="PANTHER" id="PTHR38167">
    <property type="entry name" value="C2H2-TYPE DOMAIN-CONTAINING PROTEIN"/>
    <property type="match status" value="1"/>
</dbReference>
<protein>
    <recommendedName>
        <fullName evidence="4">C2H2-type domain-containing protein</fullName>
    </recommendedName>
</protein>
<comment type="caution">
    <text evidence="2">The sequence shown here is derived from an EMBL/GenBank/DDBJ whole genome shotgun (WGS) entry which is preliminary data.</text>
</comment>